<reference evidence="1 2" key="1">
    <citation type="submission" date="2021-06" db="EMBL/GenBank/DDBJ databases">
        <title>Caerostris extrusa draft genome.</title>
        <authorList>
            <person name="Kono N."/>
            <person name="Arakawa K."/>
        </authorList>
    </citation>
    <scope>NUCLEOTIDE SEQUENCE [LARGE SCALE GENOMIC DNA]</scope>
</reference>
<comment type="caution">
    <text evidence="1">The sequence shown here is derived from an EMBL/GenBank/DDBJ whole genome shotgun (WGS) entry which is preliminary data.</text>
</comment>
<sequence>MLVKTQFQKTTPEETSFICHSENEVEVTELELDVVFANVQISHPETSLMSISIPFIDPSLNTCQVLTRFLTHLSINKQLQVFSTYGGVSSGVEMK</sequence>
<accession>A0AAV4QBC1</accession>
<evidence type="ECO:0000313" key="2">
    <source>
        <dbReference type="Proteomes" id="UP001054945"/>
    </source>
</evidence>
<evidence type="ECO:0000313" key="1">
    <source>
        <dbReference type="EMBL" id="GIY06286.1"/>
    </source>
</evidence>
<name>A0AAV4QBC1_CAEEX</name>
<proteinExistence type="predicted"/>
<dbReference type="EMBL" id="BPLR01005944">
    <property type="protein sequence ID" value="GIY06286.1"/>
    <property type="molecule type" value="Genomic_DNA"/>
</dbReference>
<organism evidence="1 2">
    <name type="scientific">Caerostris extrusa</name>
    <name type="common">Bark spider</name>
    <name type="synonym">Caerostris bankana</name>
    <dbReference type="NCBI Taxonomy" id="172846"/>
    <lineage>
        <taxon>Eukaryota</taxon>
        <taxon>Metazoa</taxon>
        <taxon>Ecdysozoa</taxon>
        <taxon>Arthropoda</taxon>
        <taxon>Chelicerata</taxon>
        <taxon>Arachnida</taxon>
        <taxon>Araneae</taxon>
        <taxon>Araneomorphae</taxon>
        <taxon>Entelegynae</taxon>
        <taxon>Araneoidea</taxon>
        <taxon>Araneidae</taxon>
        <taxon>Caerostris</taxon>
    </lineage>
</organism>
<dbReference type="Proteomes" id="UP001054945">
    <property type="component" value="Unassembled WGS sequence"/>
</dbReference>
<dbReference type="AlphaFoldDB" id="A0AAV4QBC1"/>
<gene>
    <name evidence="1" type="ORF">CEXT_211461</name>
</gene>
<keyword evidence="2" id="KW-1185">Reference proteome</keyword>
<protein>
    <submittedName>
        <fullName evidence="1">Uncharacterized protein</fullName>
    </submittedName>
</protein>